<comment type="caution">
    <text evidence="2">The sequence shown here is derived from an EMBL/GenBank/DDBJ whole genome shotgun (WGS) entry which is preliminary data.</text>
</comment>
<proteinExistence type="predicted"/>
<dbReference type="Proteomes" id="UP001553843">
    <property type="component" value="Unassembled WGS sequence"/>
</dbReference>
<organism evidence="2 3">
    <name type="scientific">Streptomyces huasconensis</name>
    <dbReference type="NCBI Taxonomy" id="1854574"/>
    <lineage>
        <taxon>Bacteria</taxon>
        <taxon>Bacillati</taxon>
        <taxon>Actinomycetota</taxon>
        <taxon>Actinomycetes</taxon>
        <taxon>Kitasatosporales</taxon>
        <taxon>Streptomycetaceae</taxon>
        <taxon>Streptomyces</taxon>
    </lineage>
</organism>
<keyword evidence="3" id="KW-1185">Reference proteome</keyword>
<sequence>MATTPDPRLLPHEVAQWARGAGLPLDPGRLDLVTATANHIRSVIAVLRDLDLDLDLDLDPDLDPAEGVPASAHPARGAEEGRDDAAV</sequence>
<gene>
    <name evidence="2" type="ORF">AB0887_23115</name>
</gene>
<evidence type="ECO:0000256" key="1">
    <source>
        <dbReference type="SAM" id="MobiDB-lite"/>
    </source>
</evidence>
<protein>
    <submittedName>
        <fullName evidence="2">Uncharacterized protein</fullName>
    </submittedName>
</protein>
<dbReference type="EMBL" id="JBEYRS010000010">
    <property type="protein sequence ID" value="MEW2364821.1"/>
    <property type="molecule type" value="Genomic_DNA"/>
</dbReference>
<feature type="region of interest" description="Disordered" evidence="1">
    <location>
        <begin position="60"/>
        <end position="87"/>
    </location>
</feature>
<reference evidence="2 3" key="1">
    <citation type="submission" date="2024-06" db="EMBL/GenBank/DDBJ databases">
        <title>The Natural Products Discovery Center: Release of the First 8490 Sequenced Strains for Exploring Actinobacteria Biosynthetic Diversity.</title>
        <authorList>
            <person name="Kalkreuter E."/>
            <person name="Kautsar S.A."/>
            <person name="Yang D."/>
            <person name="Bader C.D."/>
            <person name="Teijaro C.N."/>
            <person name="Fluegel L."/>
            <person name="Davis C.M."/>
            <person name="Simpson J.R."/>
            <person name="Lauterbach L."/>
            <person name="Steele A.D."/>
            <person name="Gui C."/>
            <person name="Meng S."/>
            <person name="Li G."/>
            <person name="Viehrig K."/>
            <person name="Ye F."/>
            <person name="Su P."/>
            <person name="Kiefer A.F."/>
            <person name="Nichols A."/>
            <person name="Cepeda A.J."/>
            <person name="Yan W."/>
            <person name="Fan B."/>
            <person name="Jiang Y."/>
            <person name="Adhikari A."/>
            <person name="Zheng C.-J."/>
            <person name="Schuster L."/>
            <person name="Cowan T.M."/>
            <person name="Smanski M.J."/>
            <person name="Chevrette M.G."/>
            <person name="De Carvalho L.P.S."/>
            <person name="Shen B."/>
        </authorList>
    </citation>
    <scope>NUCLEOTIDE SEQUENCE [LARGE SCALE GENOMIC DNA]</scope>
    <source>
        <strain evidence="2 3">NPDC047833</strain>
    </source>
</reference>
<accession>A0ABV3M0R9</accession>
<feature type="compositionally biased region" description="Basic and acidic residues" evidence="1">
    <location>
        <begin position="76"/>
        <end position="87"/>
    </location>
</feature>
<name>A0ABV3M0R9_9ACTN</name>
<dbReference type="RefSeq" id="WP_359782106.1">
    <property type="nucleotide sequence ID" value="NZ_JBEYRR010000010.1"/>
</dbReference>
<evidence type="ECO:0000313" key="3">
    <source>
        <dbReference type="Proteomes" id="UP001553843"/>
    </source>
</evidence>
<evidence type="ECO:0000313" key="2">
    <source>
        <dbReference type="EMBL" id="MEW2364821.1"/>
    </source>
</evidence>